<accession>A0A8T2Z2A8</accession>
<dbReference type="PANTHER" id="PTHR34741:SF1">
    <property type="entry name" value="PGG DOMAIN-CONTAINING PROTEIN"/>
    <property type="match status" value="1"/>
</dbReference>
<evidence type="ECO:0000313" key="3">
    <source>
        <dbReference type="Proteomes" id="UP000807159"/>
    </source>
</evidence>
<dbReference type="PANTHER" id="PTHR34741">
    <property type="entry name" value="IMAP FAMILY MEMBER 1, PUTATIVE-RELATED"/>
    <property type="match status" value="1"/>
</dbReference>
<sequence>MGIAQSIYVSATTYLSQLVWGGDARLISSPVIDQELQLPETQLQVLPLAVNQESTPQPQQQLSIEINEQPTNTESTNNVNKSVPWAKILMAFCFTAALEIDLEYEQTDQRSKPNLKFYLRSVCVTLIFVSLIVSQLISRRFPVASRMLEKVAIILGVTAFFIIIAFPLMTTSQLNHAT</sequence>
<comment type="caution">
    <text evidence="2">The sequence shown here is derived from an EMBL/GenBank/DDBJ whole genome shotgun (WGS) entry which is preliminary data.</text>
</comment>
<keyword evidence="3" id="KW-1185">Reference proteome</keyword>
<dbReference type="AlphaFoldDB" id="A0A8T2Z2A8"/>
<keyword evidence="1" id="KW-0472">Membrane</keyword>
<feature type="transmembrane region" description="Helical" evidence="1">
    <location>
        <begin position="117"/>
        <end position="138"/>
    </location>
</feature>
<feature type="transmembrane region" description="Helical" evidence="1">
    <location>
        <begin position="150"/>
        <end position="169"/>
    </location>
</feature>
<protein>
    <submittedName>
        <fullName evidence="2">Uncharacterized protein</fullName>
    </submittedName>
</protein>
<evidence type="ECO:0000256" key="1">
    <source>
        <dbReference type="SAM" id="Phobius"/>
    </source>
</evidence>
<dbReference type="EMBL" id="JACEGQ020000004">
    <property type="protein sequence ID" value="KAH8511450.1"/>
    <property type="molecule type" value="Genomic_DNA"/>
</dbReference>
<dbReference type="Proteomes" id="UP000807159">
    <property type="component" value="Chromosome 4"/>
</dbReference>
<organism evidence="2 3">
    <name type="scientific">Populus deltoides</name>
    <name type="common">Eastern poplar</name>
    <name type="synonym">Eastern cottonwood</name>
    <dbReference type="NCBI Taxonomy" id="3696"/>
    <lineage>
        <taxon>Eukaryota</taxon>
        <taxon>Viridiplantae</taxon>
        <taxon>Streptophyta</taxon>
        <taxon>Embryophyta</taxon>
        <taxon>Tracheophyta</taxon>
        <taxon>Spermatophyta</taxon>
        <taxon>Magnoliopsida</taxon>
        <taxon>eudicotyledons</taxon>
        <taxon>Gunneridae</taxon>
        <taxon>Pentapetalae</taxon>
        <taxon>rosids</taxon>
        <taxon>fabids</taxon>
        <taxon>Malpighiales</taxon>
        <taxon>Salicaceae</taxon>
        <taxon>Saliceae</taxon>
        <taxon>Populus</taxon>
    </lineage>
</organism>
<gene>
    <name evidence="2" type="ORF">H0E87_008861</name>
</gene>
<proteinExistence type="predicted"/>
<evidence type="ECO:0000313" key="2">
    <source>
        <dbReference type="EMBL" id="KAH8511450.1"/>
    </source>
</evidence>
<name>A0A8T2Z2A8_POPDE</name>
<keyword evidence="1" id="KW-0812">Transmembrane</keyword>
<keyword evidence="1" id="KW-1133">Transmembrane helix</keyword>
<reference evidence="2" key="1">
    <citation type="journal article" date="2021" name="J. Hered.">
        <title>Genome Assembly of Salicaceae Populus deltoides (Eastern Cottonwood) I-69 Based on Nanopore Sequencing and Hi-C Technologies.</title>
        <authorList>
            <person name="Bai S."/>
            <person name="Wu H."/>
            <person name="Zhang J."/>
            <person name="Pan Z."/>
            <person name="Zhao W."/>
            <person name="Li Z."/>
            <person name="Tong C."/>
        </authorList>
    </citation>
    <scope>NUCLEOTIDE SEQUENCE</scope>
    <source>
        <tissue evidence="2">Leaf</tissue>
    </source>
</reference>